<dbReference type="PANTHER" id="PTHR47356">
    <property type="entry name" value="FAD-DEPENDENT MONOOXYGENASE ASQG-RELATED"/>
    <property type="match status" value="1"/>
</dbReference>
<dbReference type="GeneID" id="26804754"/>
<dbReference type="PRINTS" id="PR00420">
    <property type="entry name" value="RNGMNOXGNASE"/>
</dbReference>
<gene>
    <name evidence="7" type="ORF">ANOM_002950</name>
</gene>
<dbReference type="InterPro" id="IPR036188">
    <property type="entry name" value="FAD/NAD-bd_sf"/>
</dbReference>
<dbReference type="GO" id="GO:0004497">
    <property type="term" value="F:monooxygenase activity"/>
    <property type="evidence" value="ECO:0007669"/>
    <property type="project" value="InterPro"/>
</dbReference>
<reference evidence="7 8" key="1">
    <citation type="submission" date="2014-06" db="EMBL/GenBank/DDBJ databases">
        <title>The Genome of the Aflatoxigenic Filamentous Fungus Aspergillus nomius.</title>
        <authorList>
            <person name="Moore M.G."/>
            <person name="Shannon B.M."/>
            <person name="Brian M.M."/>
        </authorList>
    </citation>
    <scope>NUCLEOTIDE SEQUENCE [LARGE SCALE GENOMIC DNA]</scope>
    <source>
        <strain evidence="7 8">NRRL 13137</strain>
    </source>
</reference>
<evidence type="ECO:0000313" key="8">
    <source>
        <dbReference type="Proteomes" id="UP000037505"/>
    </source>
</evidence>
<dbReference type="OrthoDB" id="10029326at2759"/>
<protein>
    <submittedName>
        <fullName evidence="7">FAD binding domain protein</fullName>
    </submittedName>
</protein>
<evidence type="ECO:0000256" key="5">
    <source>
        <dbReference type="SAM" id="Phobius"/>
    </source>
</evidence>
<evidence type="ECO:0000259" key="6">
    <source>
        <dbReference type="Pfam" id="PF01494"/>
    </source>
</evidence>
<keyword evidence="4" id="KW-0560">Oxidoreductase</keyword>
<keyword evidence="8" id="KW-1185">Reference proteome</keyword>
<sequence>MAEFKIIIAGGGIAGLTLANMLEKFDIDYVLLEKHSEIAPPVGASIGLFPNGLRILDQLGCYERITNLSIQQLKVGYMRDKKGDILCSMHQMFKHLERRHGYGLLFFDRQQLLEILYETVEYKDRVLLNKRVSSIDLIDGGVNVTTTDGSAFTGTLVVGADGIHSSVRSLMRGLGDKIQPGYFPSTEEDSVPCYYRCSFGIAQHVPGWVAGEQNIVMGEGQSQLVVSGPDDRVYWFLFDRLPQAKYGKDIPRYTKEDEAEFVKQNYNLPITRKVTFGQVFDKRLSSTLTPLHEIVYQKWFFKRIITFGDSAHKPNPIGGQGANGAMESCAEFLNAILRKKESHGGSLANLSDQDIEDIMRETQTNRYDRAQSIVRKAHDMQALNAYENPLVSTIANNLILPFVGDEFVLSQMGQTFAGAATVEKLQVPHRSRVIPFSDELPAKPIDQNMSRLIRWGFIGSMGLVVFVTTKAFRLPFPSLGGWGESGSIIISWLGDSPGQKFLNKLVSVLSFPILDKDPSVRLHLINFLPQLISPLLIYTIEGYRLGNQGSLLALPTIFTTGMQVQGIGRMAPLYAILSSLYTHESIPGRAVPREVAKSLIPAVTLGFVLPTIMVFASTSNLKAWQHWVALWQFTPPLVNVLTAVLSAGFKRWQFSRGIPQEEGEAFERYKAHDVPVLKQVYTYAVAVQSTVHIATMAYAWSHPDISIGTAFFGLPNPFRAEWNIATISEQIAIFFRYDGVTALAGYVGGNLYSIWDLRRLGYIRTRTAVKAAFAVIAGQFMIGPGATWAALWSWREDTIAGLAK</sequence>
<keyword evidence="5" id="KW-0812">Transmembrane</keyword>
<evidence type="ECO:0000256" key="2">
    <source>
        <dbReference type="ARBA" id="ARBA00022630"/>
    </source>
</evidence>
<dbReference type="AlphaFoldDB" id="A0A0L1JBD0"/>
<dbReference type="InterPro" id="IPR050562">
    <property type="entry name" value="FAD_mOase_fung"/>
</dbReference>
<comment type="similarity">
    <text evidence="1">Belongs to the paxM FAD-dependent monooxygenase family.</text>
</comment>
<feature type="transmembrane region" description="Helical" evidence="5">
    <location>
        <begin position="599"/>
        <end position="617"/>
    </location>
</feature>
<keyword evidence="5" id="KW-1133">Transmembrane helix</keyword>
<dbReference type="SUPFAM" id="SSF51905">
    <property type="entry name" value="FAD/NAD(P)-binding domain"/>
    <property type="match status" value="1"/>
</dbReference>
<evidence type="ECO:0000256" key="3">
    <source>
        <dbReference type="ARBA" id="ARBA00022827"/>
    </source>
</evidence>
<dbReference type="Proteomes" id="UP000037505">
    <property type="component" value="Unassembled WGS sequence"/>
</dbReference>
<dbReference type="InterPro" id="IPR002938">
    <property type="entry name" value="FAD-bd"/>
</dbReference>
<accession>A0A0L1JBD0</accession>
<feature type="transmembrane region" description="Helical" evidence="5">
    <location>
        <begin position="629"/>
        <end position="649"/>
    </location>
</feature>
<organism evidence="7 8">
    <name type="scientific">Aspergillus nomiae NRRL (strain ATCC 15546 / NRRL 13137 / CBS 260.88 / M93)</name>
    <dbReference type="NCBI Taxonomy" id="1509407"/>
    <lineage>
        <taxon>Eukaryota</taxon>
        <taxon>Fungi</taxon>
        <taxon>Dikarya</taxon>
        <taxon>Ascomycota</taxon>
        <taxon>Pezizomycotina</taxon>
        <taxon>Eurotiomycetes</taxon>
        <taxon>Eurotiomycetidae</taxon>
        <taxon>Eurotiales</taxon>
        <taxon>Aspergillaceae</taxon>
        <taxon>Aspergillus</taxon>
        <taxon>Aspergillus subgen. Circumdati</taxon>
    </lineage>
</organism>
<name>A0A0L1JBD0_ASPN3</name>
<evidence type="ECO:0000256" key="4">
    <source>
        <dbReference type="ARBA" id="ARBA00023002"/>
    </source>
</evidence>
<dbReference type="Gene3D" id="3.50.50.60">
    <property type="entry name" value="FAD/NAD(P)-binding domain"/>
    <property type="match status" value="1"/>
</dbReference>
<dbReference type="GO" id="GO:0071949">
    <property type="term" value="F:FAD binding"/>
    <property type="evidence" value="ECO:0007669"/>
    <property type="project" value="InterPro"/>
</dbReference>
<feature type="transmembrane region" description="Helical" evidence="5">
    <location>
        <begin position="452"/>
        <end position="472"/>
    </location>
</feature>
<dbReference type="RefSeq" id="XP_015409982.1">
    <property type="nucleotide sequence ID" value="XM_015548207.1"/>
</dbReference>
<proteinExistence type="inferred from homology"/>
<evidence type="ECO:0000256" key="1">
    <source>
        <dbReference type="ARBA" id="ARBA00007992"/>
    </source>
</evidence>
<evidence type="ECO:0000313" key="7">
    <source>
        <dbReference type="EMBL" id="KNG89059.1"/>
    </source>
</evidence>
<comment type="caution">
    <text evidence="7">The sequence shown here is derived from an EMBL/GenBank/DDBJ whole genome shotgun (WGS) entry which is preliminary data.</text>
</comment>
<dbReference type="PANTHER" id="PTHR47356:SF2">
    <property type="entry name" value="FAD-BINDING DOMAIN-CONTAINING PROTEIN-RELATED"/>
    <property type="match status" value="1"/>
</dbReference>
<dbReference type="Pfam" id="PF01494">
    <property type="entry name" value="FAD_binding_3"/>
    <property type="match status" value="1"/>
</dbReference>
<keyword evidence="5" id="KW-0472">Membrane</keyword>
<dbReference type="EMBL" id="JNOM01000039">
    <property type="protein sequence ID" value="KNG89059.1"/>
    <property type="molecule type" value="Genomic_DNA"/>
</dbReference>
<keyword evidence="3" id="KW-0274">FAD</keyword>
<keyword evidence="2" id="KW-0285">Flavoprotein</keyword>
<feature type="transmembrane region" description="Helical" evidence="5">
    <location>
        <begin position="768"/>
        <end position="794"/>
    </location>
</feature>
<feature type="domain" description="FAD-binding" evidence="6">
    <location>
        <begin position="4"/>
        <end position="169"/>
    </location>
</feature>
<dbReference type="STRING" id="1509407.A0A0L1JBD0"/>